<reference evidence="1 2" key="1">
    <citation type="submission" date="2024-03" db="EMBL/GenBank/DDBJ databases">
        <title>Aquirufa genome sequencing.</title>
        <authorList>
            <person name="Pitt A."/>
            <person name="Hahn M.W."/>
        </authorList>
    </citation>
    <scope>NUCLEOTIDE SEQUENCE [LARGE SCALE GENOMIC DNA]</scope>
    <source>
        <strain evidence="1 2">HETE-83D</strain>
    </source>
</reference>
<evidence type="ECO:0000313" key="1">
    <source>
        <dbReference type="EMBL" id="MFD3407585.1"/>
    </source>
</evidence>
<protein>
    <submittedName>
        <fullName evidence="1">Uncharacterized protein</fullName>
    </submittedName>
</protein>
<dbReference type="EMBL" id="JBBKXX010000001">
    <property type="protein sequence ID" value="MFD3407585.1"/>
    <property type="molecule type" value="Genomic_DNA"/>
</dbReference>
<organism evidence="1 2">
    <name type="scientific">Aquirufa esocilacus</name>
    <dbReference type="NCBI Taxonomy" id="3096513"/>
    <lineage>
        <taxon>Bacteria</taxon>
        <taxon>Pseudomonadati</taxon>
        <taxon>Bacteroidota</taxon>
        <taxon>Cytophagia</taxon>
        <taxon>Cytophagales</taxon>
        <taxon>Flectobacillaceae</taxon>
        <taxon>Aquirufa</taxon>
    </lineage>
</organism>
<keyword evidence="2" id="KW-1185">Reference proteome</keyword>
<accession>A0ABW6DJU1</accession>
<proteinExistence type="predicted"/>
<comment type="caution">
    <text evidence="1">The sequence shown here is derived from an EMBL/GenBank/DDBJ whole genome shotgun (WGS) entry which is preliminary data.</text>
</comment>
<name>A0ABW6DJU1_9BACT</name>
<gene>
    <name evidence="1" type="ORF">SKC37_02860</name>
</gene>
<sequence length="145" mass="16928">MKKYLFTLLLIGTILDSFSQNLENGVYIYQNKTHDFVIDNSPEKIQIVVINKKLYLSQNGVAEQRVAPRYSDTPGKIWYEFQTDSCNYDFDITKTKLTLNSFDCKNGKKSTKMVFLKKSFSSRANIEAYRKKFLLEQLKKEGKIK</sequence>
<evidence type="ECO:0000313" key="2">
    <source>
        <dbReference type="Proteomes" id="UP001598019"/>
    </source>
</evidence>
<dbReference type="Proteomes" id="UP001598019">
    <property type="component" value="Unassembled WGS sequence"/>
</dbReference>
<dbReference type="RefSeq" id="WP_377980012.1">
    <property type="nucleotide sequence ID" value="NZ_JBBKXX010000001.1"/>
</dbReference>